<evidence type="ECO:0000256" key="1">
    <source>
        <dbReference type="ARBA" id="ARBA00022723"/>
    </source>
</evidence>
<evidence type="ECO:0000256" key="4">
    <source>
        <dbReference type="PROSITE-ProRule" id="PRU00134"/>
    </source>
</evidence>
<dbReference type="GO" id="GO:0000981">
    <property type="term" value="F:DNA-binding transcription factor activity, RNA polymerase II-specific"/>
    <property type="evidence" value="ECO:0007669"/>
    <property type="project" value="TreeGrafter"/>
</dbReference>
<sequence length="1145" mass="126445">MAHPVLWPRLFFYPIGNASAVCLTDSIPAEQSAHVLLLGCGDPRNILYTLHSDPPTKRPALDFTCCDIEPAVIARNVLLLTLIYDGHRSDRLWNMFYHIKIDQAALALIVSQSKKLQKLCIDLDTWQKSSYAEFLKFCSSYTLSQVLHCLELYVQSESYSLEKHKQMFTAFTREFELHNRPGQIHNTAIAAGPFSLNVVDMLWNHFQHYWTTGTLSRSPADIAAAVFVNPTLVHSESFTPSLVGDSCSLHYGTSPLQGFHLASAFLTSSTSSESSTEERLVTCARSQFESWSSAFQIAVASPQRRVKIRMLAGDALALCRTFSEPSAGTDCLYVSPWHAAELLLDGDMASAPTKFDVIDTSNIADWVGLLNILIAAAPLLNLRPTSILYTELKLGIEGNKASNLEELLCADIPTIALLLGIAPAGNISQYISTSRVHEIMMNAGSYRERIAWKISYLADIDNTVVPTFPDHNSLASLLFTVYKQMFAEETVAVIFNVGRKAQQIIHYHRGTFAALLRLVKSRVRTDWTAVMEDIFARLHSDKSLILGSNNYQEFCCQLFLRGVYTVEAFGPHRATFAPISRTIGPFKGWKEVPPVVCLVLMVPRSKILFLESKPYGSPMFNCHVRGKTFHNIFSCIQAVLGVASMQGSGSDGRVTIVGDPFGWAGTSPLVISLLIPALNLAYNSEPIKISLGLYPTPPLSVALKNTLGPELTIFTADVMDRSAVLISNNRPGRGPTAVIPSLIPVVPACTTEVSVGLRHSKIATLTARWETTVGEPRVELAGTTVDHKQISPCVMQVAVDNSHQKKLVYPFPVDGTQAKVRIARKSGWIEIEVPLRMSNVSTLVDFAITSGLTQHGGPVLWSIHRINLTTIPLIEGKACRGRIVKTVQVHCALTFSDREHNMGPNVCSSALIDVKRSITDLIFKVFESSGLRAVRLSDPQDGVYTVLYCNGVRMDLASHTFVVDVCVLPLTEDLIKGPLGRTIVELSSQGITIITPRDEVEAWKHLLVAFTERCRTWTHTSTCQYATLGRIPASVNIFEDPLCGCGKGIDLDGLSLDKRWKRLAPLMTRAAISPLFALAYMETIDRQIKTQLEKTNAAKKCAACQKPELANSRLLKCSVCRGVEYCGRKCQQGHWKEHKRVCNVK</sequence>
<keyword evidence="7" id="KW-1185">Reference proteome</keyword>
<dbReference type="PANTHER" id="PTHR10237">
    <property type="entry name" value="DEFORMED EPIDERMAL AUTOREGULATORY FACTOR 1 HOMOLOG SUPPRESSIN"/>
    <property type="match status" value="1"/>
</dbReference>
<organism evidence="6 7">
    <name type="scientific">Mycena belliarum</name>
    <dbReference type="NCBI Taxonomy" id="1033014"/>
    <lineage>
        <taxon>Eukaryota</taxon>
        <taxon>Fungi</taxon>
        <taxon>Dikarya</taxon>
        <taxon>Basidiomycota</taxon>
        <taxon>Agaricomycotina</taxon>
        <taxon>Agaricomycetes</taxon>
        <taxon>Agaricomycetidae</taxon>
        <taxon>Agaricales</taxon>
        <taxon>Marasmiineae</taxon>
        <taxon>Mycenaceae</taxon>
        <taxon>Mycena</taxon>
    </lineage>
</organism>
<dbReference type="GO" id="GO:0005634">
    <property type="term" value="C:nucleus"/>
    <property type="evidence" value="ECO:0007669"/>
    <property type="project" value="TreeGrafter"/>
</dbReference>
<dbReference type="InterPro" id="IPR002893">
    <property type="entry name" value="Znf_MYND"/>
</dbReference>
<feature type="domain" description="MYND-type" evidence="5">
    <location>
        <begin position="1101"/>
        <end position="1142"/>
    </location>
</feature>
<dbReference type="Pfam" id="PF14737">
    <property type="entry name" value="DUF4470"/>
    <property type="match status" value="1"/>
</dbReference>
<dbReference type="InterPro" id="IPR024119">
    <property type="entry name" value="TF_DEAF-1"/>
</dbReference>
<dbReference type="GO" id="GO:0008270">
    <property type="term" value="F:zinc ion binding"/>
    <property type="evidence" value="ECO:0007669"/>
    <property type="project" value="UniProtKB-KW"/>
</dbReference>
<dbReference type="Gene3D" id="6.10.140.2220">
    <property type="match status" value="1"/>
</dbReference>
<proteinExistence type="predicted"/>
<dbReference type="PROSITE" id="PS01360">
    <property type="entry name" value="ZF_MYND_1"/>
    <property type="match status" value="1"/>
</dbReference>
<evidence type="ECO:0000256" key="2">
    <source>
        <dbReference type="ARBA" id="ARBA00022771"/>
    </source>
</evidence>
<keyword evidence="2 4" id="KW-0863">Zinc-finger</keyword>
<dbReference type="PANTHER" id="PTHR10237:SF15">
    <property type="entry name" value="LD37257P"/>
    <property type="match status" value="1"/>
</dbReference>
<name>A0AAD6U3T5_9AGAR</name>
<protein>
    <recommendedName>
        <fullName evidence="5">MYND-type domain-containing protein</fullName>
    </recommendedName>
</protein>
<gene>
    <name evidence="6" type="ORF">B0H15DRAFT_267405</name>
</gene>
<dbReference type="EMBL" id="JARJCN010000023">
    <property type="protein sequence ID" value="KAJ7089705.1"/>
    <property type="molecule type" value="Genomic_DNA"/>
</dbReference>
<dbReference type="AlphaFoldDB" id="A0AAD6U3T5"/>
<dbReference type="PROSITE" id="PS50865">
    <property type="entry name" value="ZF_MYND_2"/>
    <property type="match status" value="1"/>
</dbReference>
<keyword evidence="1" id="KW-0479">Metal-binding</keyword>
<dbReference type="Pfam" id="PF01753">
    <property type="entry name" value="zf-MYND"/>
    <property type="match status" value="1"/>
</dbReference>
<keyword evidence="3" id="KW-0862">Zinc</keyword>
<dbReference type="SUPFAM" id="SSF144232">
    <property type="entry name" value="HIT/MYND zinc finger-like"/>
    <property type="match status" value="1"/>
</dbReference>
<reference evidence="6" key="1">
    <citation type="submission" date="2023-03" db="EMBL/GenBank/DDBJ databases">
        <title>Massive genome expansion in bonnet fungi (Mycena s.s.) driven by repeated elements and novel gene families across ecological guilds.</title>
        <authorList>
            <consortium name="Lawrence Berkeley National Laboratory"/>
            <person name="Harder C.B."/>
            <person name="Miyauchi S."/>
            <person name="Viragh M."/>
            <person name="Kuo A."/>
            <person name="Thoen E."/>
            <person name="Andreopoulos B."/>
            <person name="Lu D."/>
            <person name="Skrede I."/>
            <person name="Drula E."/>
            <person name="Henrissat B."/>
            <person name="Morin E."/>
            <person name="Kohler A."/>
            <person name="Barry K."/>
            <person name="LaButti K."/>
            <person name="Morin E."/>
            <person name="Salamov A."/>
            <person name="Lipzen A."/>
            <person name="Mereny Z."/>
            <person name="Hegedus B."/>
            <person name="Baldrian P."/>
            <person name="Stursova M."/>
            <person name="Weitz H."/>
            <person name="Taylor A."/>
            <person name="Grigoriev I.V."/>
            <person name="Nagy L.G."/>
            <person name="Martin F."/>
            <person name="Kauserud H."/>
        </authorList>
    </citation>
    <scope>NUCLEOTIDE SEQUENCE</scope>
    <source>
        <strain evidence="6">CBHHK173m</strain>
    </source>
</reference>
<dbReference type="InterPro" id="IPR027974">
    <property type="entry name" value="DUF4470"/>
</dbReference>
<comment type="caution">
    <text evidence="6">The sequence shown here is derived from an EMBL/GenBank/DDBJ whole genome shotgun (WGS) entry which is preliminary data.</text>
</comment>
<accession>A0AAD6U3T5</accession>
<evidence type="ECO:0000259" key="5">
    <source>
        <dbReference type="PROSITE" id="PS50865"/>
    </source>
</evidence>
<evidence type="ECO:0000313" key="7">
    <source>
        <dbReference type="Proteomes" id="UP001222325"/>
    </source>
</evidence>
<dbReference type="Proteomes" id="UP001222325">
    <property type="component" value="Unassembled WGS sequence"/>
</dbReference>
<evidence type="ECO:0000256" key="3">
    <source>
        <dbReference type="ARBA" id="ARBA00022833"/>
    </source>
</evidence>
<evidence type="ECO:0000313" key="6">
    <source>
        <dbReference type="EMBL" id="KAJ7089705.1"/>
    </source>
</evidence>